<dbReference type="InterPro" id="IPR003719">
    <property type="entry name" value="Phenazine_PhzF-like"/>
</dbReference>
<dbReference type="AlphaFoldDB" id="A0A7K1GGL6"/>
<dbReference type="SUPFAM" id="SSF54506">
    <property type="entry name" value="Diaminopimelate epimerase-like"/>
    <property type="match status" value="1"/>
</dbReference>
<protein>
    <submittedName>
        <fullName evidence="1">PhzF family phenazine biosynthesis protein</fullName>
    </submittedName>
</protein>
<evidence type="ECO:0000313" key="1">
    <source>
        <dbReference type="EMBL" id="MTE28440.1"/>
    </source>
</evidence>
<name>A0A7K1GGL6_9FLAO</name>
<dbReference type="Gene3D" id="3.10.310.10">
    <property type="entry name" value="Diaminopimelate Epimerase, Chain A, domain 1"/>
    <property type="match status" value="1"/>
</dbReference>
<dbReference type="Pfam" id="PF02567">
    <property type="entry name" value="PhzC-PhzF"/>
    <property type="match status" value="1"/>
</dbReference>
<comment type="caution">
    <text evidence="1">The sequence shown here is derived from an EMBL/GenBank/DDBJ whole genome shotgun (WGS) entry which is preliminary data.</text>
</comment>
<evidence type="ECO:0000313" key="2">
    <source>
        <dbReference type="Proteomes" id="UP000447545"/>
    </source>
</evidence>
<dbReference type="GO" id="GO:0003824">
    <property type="term" value="F:catalytic activity"/>
    <property type="evidence" value="ECO:0007669"/>
    <property type="project" value="InterPro"/>
</dbReference>
<gene>
    <name evidence="1" type="ORF">F1003_16090</name>
</gene>
<dbReference type="Proteomes" id="UP000447545">
    <property type="component" value="Unassembled WGS sequence"/>
</dbReference>
<feature type="non-terminal residue" evidence="1">
    <location>
        <position position="67"/>
    </location>
</feature>
<sequence>MPAGLIDVFADAPLTGNPLAVVEDADALTEAQMRRIAVEFNQAETTFVMRSDRADRNLRSFTAAGAE</sequence>
<accession>A0A7K1GGL6</accession>
<keyword evidence="2" id="KW-1185">Reference proteome</keyword>
<proteinExistence type="predicted"/>
<organism evidence="1 2">
    <name type="scientific">Winogradskyella ouciana</name>
    <dbReference type="NCBI Taxonomy" id="2608631"/>
    <lineage>
        <taxon>Bacteria</taxon>
        <taxon>Pseudomonadati</taxon>
        <taxon>Bacteroidota</taxon>
        <taxon>Flavobacteriia</taxon>
        <taxon>Flavobacteriales</taxon>
        <taxon>Flavobacteriaceae</taxon>
        <taxon>Winogradskyella</taxon>
    </lineage>
</organism>
<reference evidence="1 2" key="1">
    <citation type="submission" date="2019-11" db="EMBL/GenBank/DDBJ databases">
        <title>Winogradskyella ouciana sp. nov., isolated from the hadal seawater of the Mariana Trench.</title>
        <authorList>
            <person name="Liu R."/>
        </authorList>
    </citation>
    <scope>NUCLEOTIDE SEQUENCE [LARGE SCALE GENOMIC DNA]</scope>
    <source>
        <strain evidence="1 2">ZXX205</strain>
    </source>
</reference>
<dbReference type="EMBL" id="WJYA01000201">
    <property type="protein sequence ID" value="MTE28440.1"/>
    <property type="molecule type" value="Genomic_DNA"/>
</dbReference>